<evidence type="ECO:0000313" key="2">
    <source>
        <dbReference type="Proteomes" id="UP000283474"/>
    </source>
</evidence>
<evidence type="ECO:0000313" key="1">
    <source>
        <dbReference type="EMBL" id="QAA95516.1"/>
    </source>
</evidence>
<proteinExistence type="predicted"/>
<organism evidence="1 2">
    <name type="scientific">Pollutimonas thiosulfatoxidans</name>
    <dbReference type="NCBI Taxonomy" id="2028345"/>
    <lineage>
        <taxon>Bacteria</taxon>
        <taxon>Pseudomonadati</taxon>
        <taxon>Pseudomonadota</taxon>
        <taxon>Betaproteobacteria</taxon>
        <taxon>Burkholderiales</taxon>
        <taxon>Alcaligenaceae</taxon>
        <taxon>Pollutimonas</taxon>
    </lineage>
</organism>
<name>A0A451FSP4_9BURK</name>
<dbReference type="OrthoDB" id="104289at2"/>
<dbReference type="Pfam" id="PF18163">
    <property type="entry name" value="LD_cluster2"/>
    <property type="match status" value="1"/>
</dbReference>
<dbReference type="KEGG" id="pus:CKA81_06900"/>
<keyword evidence="2" id="KW-1185">Reference proteome</keyword>
<accession>A0A451FSP4</accession>
<protein>
    <submittedName>
        <fullName evidence="1">Uncharacterized protein</fullName>
    </submittedName>
</protein>
<dbReference type="Proteomes" id="UP000283474">
    <property type="component" value="Chromosome"/>
</dbReference>
<gene>
    <name evidence="1" type="ORF">CKA81_06900</name>
</gene>
<dbReference type="AlphaFoldDB" id="A0A451FSP4"/>
<reference evidence="1 2" key="1">
    <citation type="submission" date="2017-08" db="EMBL/GenBank/DDBJ databases">
        <authorList>
            <person name="Park S.-J."/>
            <person name="Kim H."/>
        </authorList>
    </citation>
    <scope>NUCLEOTIDE SEQUENCE [LARGE SCALE GENOMIC DNA]</scope>
    <source>
        <strain evidence="2">ye3</strain>
    </source>
</reference>
<sequence length="249" mass="27295">MAYLGLSAEHLWDAMTELARHLLALGARLSYGGDLRKGGFSELLFELVQRHRRDVVDEDSPVGISNFLAWPVHLRMPFADVNRVADDLAGIAELVCLDEKGVRMSLPLRHQVQEREPSAAEWADGLTAMRHTVQTESHARIVLGGRVESFKGSMPGIAEESLLSLNLGAPLFVLGGFGGCARDIAETLGLVAPWASSNRDWAERAHFSQFGPDSLKNGLTEVENRILAKTPHIDQAIILILKGLMNIDN</sequence>
<dbReference type="InterPro" id="IPR041160">
    <property type="entry name" value="LD_cluster2"/>
</dbReference>
<dbReference type="EMBL" id="CP022987">
    <property type="protein sequence ID" value="QAA95516.1"/>
    <property type="molecule type" value="Genomic_DNA"/>
</dbReference>